<sequence length="890" mass="96199">MDTPDYGGAWGDSTRTNSRPASQRSGKSSRTARSHTSERNPDEVSPLLARPQGDEHEEGGDDEEHATATTSLLRSLSSGSSSGKKDDDKRPFWKKRWPSIVALVILVIAVVFIMLGFLATEGIEEYAMQAADFKPTKLSLDSLTDTGVRVQVEGYFSMDASKVEKQSVRNLGRFGTWIAREVETGPTEVYVHLPDYDMVRVGTAKVPGIKVNIRNGHTTHVSFFAHLEPGRFDKLRNVANDWMDGRLGQIRLKGKADVPLRSGLIRLGSQTIVESFTFQGDKLPGVPRYNITRLNLREQREGRKGMGADVSIMVTNDFPVQLTIPSVAVDVLVDGCLESDKHIMVGTAETAQLQVEPKRDVEVNVTGRVDTLPEALTETCPGSSKSPLDALLGDYMHGQDAKLYVQCCNFPDPETPAWAHNLLKDITVPIPLPGHEMGKLIRNFSLADVHFDLPDPFAEPGTPDAAPKISAVVKVDINIPNEMNFPLNVDRVKADADIFYHGKLLGTLDLKKWQDANSTRIDAHGSDGPSLLVQSDVQKAPINIKDDDLLSEVVQALILGRKGVTMKVKAAVSVKVDTPMGGFAVREIPAEGVVPVKPIGSGNGNGSGGAHNISSLAPKIGNLSIVDTSRTSITLQASVNITNPTNYSATVPYLNINILVNKTVVGQAVAKDVYVYPGNNTNLLVTAVWDPYTHSGAKGKKIGRQLLSQYISGCNVSLTLQAHNGTIPTQPALGAILSRFPIILPAPHLSTPKDPGELPPDEGDPPDDGKTHFIRSATMHLLTSTALFTLASPFSSTTMYITTLNATAFYDGQPSGKILYELPFAVPPGLSETPRLPVDWSIGSVGYDAIRKALGGTLRLSAFAEVGIRIGAWREQVWYRGGSIGASVRL</sequence>
<evidence type="ECO:0000259" key="3">
    <source>
        <dbReference type="Pfam" id="PF22786"/>
    </source>
</evidence>
<dbReference type="PANTHER" id="PTHR35895">
    <property type="entry name" value="CHROMOSOME 16, WHOLE GENOME SHOTGUN SEQUENCE"/>
    <property type="match status" value="1"/>
</dbReference>
<evidence type="ECO:0000313" key="7">
    <source>
        <dbReference type="Proteomes" id="UP001140513"/>
    </source>
</evidence>
<feature type="domain" description="Tag1-like fourth Ig-like" evidence="4">
    <location>
        <begin position="617"/>
        <end position="733"/>
    </location>
</feature>
<reference evidence="6" key="1">
    <citation type="submission" date="2022-10" db="EMBL/GenBank/DDBJ databases">
        <title>Tapping the CABI collections for fungal endophytes: first genome assemblies for Collariella, Neodidymelliopsis, Ascochyta clinopodiicola, Didymella pomorum, Didymosphaeria variabile, Neocosmospora piperis and Neocucurbitaria cava.</title>
        <authorList>
            <person name="Hill R."/>
        </authorList>
    </citation>
    <scope>NUCLEOTIDE SEQUENCE</scope>
    <source>
        <strain evidence="6">IMI 356815</strain>
    </source>
</reference>
<dbReference type="PANTHER" id="PTHR35895:SF3">
    <property type="entry name" value="PRE-RRNA PROCESSING PROTEIN"/>
    <property type="match status" value="1"/>
</dbReference>
<keyword evidence="2" id="KW-0472">Membrane</keyword>
<dbReference type="Proteomes" id="UP001140513">
    <property type="component" value="Unassembled WGS sequence"/>
</dbReference>
<comment type="caution">
    <text evidence="6">The sequence shown here is derived from an EMBL/GenBank/DDBJ whole genome shotgun (WGS) entry which is preliminary data.</text>
</comment>
<dbReference type="Pfam" id="PF22786">
    <property type="entry name" value="Tag1_C"/>
    <property type="match status" value="1"/>
</dbReference>
<dbReference type="InterPro" id="IPR055011">
    <property type="entry name" value="Tag1_C"/>
</dbReference>
<dbReference type="RefSeq" id="XP_056074672.1">
    <property type="nucleotide sequence ID" value="XM_056211199.1"/>
</dbReference>
<keyword evidence="2" id="KW-0812">Transmembrane</keyword>
<feature type="transmembrane region" description="Helical" evidence="2">
    <location>
        <begin position="99"/>
        <end position="119"/>
    </location>
</feature>
<dbReference type="GO" id="GO:0000329">
    <property type="term" value="C:fungal-type vacuole membrane"/>
    <property type="evidence" value="ECO:0007669"/>
    <property type="project" value="InterPro"/>
</dbReference>
<dbReference type="Pfam" id="PF26174">
    <property type="entry name" value="LEA-2_1"/>
    <property type="match status" value="1"/>
</dbReference>
<dbReference type="SUPFAM" id="SSF117070">
    <property type="entry name" value="LEA14-like"/>
    <property type="match status" value="1"/>
</dbReference>
<protein>
    <recommendedName>
        <fullName evidence="8">Pre-rRNA processing protein</fullName>
    </recommendedName>
</protein>
<name>A0A9W8XU19_9PLEO</name>
<feature type="domain" description="Tag1 C-terminal" evidence="3">
    <location>
        <begin position="483"/>
        <end position="597"/>
    </location>
</feature>
<feature type="domain" description="Tag1-like fifth Ig-like" evidence="5">
    <location>
        <begin position="767"/>
        <end position="878"/>
    </location>
</feature>
<evidence type="ECO:0000256" key="2">
    <source>
        <dbReference type="SAM" id="Phobius"/>
    </source>
</evidence>
<keyword evidence="2" id="KW-1133">Transmembrane helix</keyword>
<evidence type="ECO:0000259" key="4">
    <source>
        <dbReference type="Pfam" id="PF26150"/>
    </source>
</evidence>
<organism evidence="6 7">
    <name type="scientific">Didymosphaeria variabile</name>
    <dbReference type="NCBI Taxonomy" id="1932322"/>
    <lineage>
        <taxon>Eukaryota</taxon>
        <taxon>Fungi</taxon>
        <taxon>Dikarya</taxon>
        <taxon>Ascomycota</taxon>
        <taxon>Pezizomycotina</taxon>
        <taxon>Dothideomycetes</taxon>
        <taxon>Pleosporomycetidae</taxon>
        <taxon>Pleosporales</taxon>
        <taxon>Massarineae</taxon>
        <taxon>Didymosphaeriaceae</taxon>
        <taxon>Didymosphaeria</taxon>
    </lineage>
</organism>
<dbReference type="InterPro" id="IPR059065">
    <property type="entry name" value="Ig_Tag1-like_4th"/>
</dbReference>
<evidence type="ECO:0008006" key="8">
    <source>
        <dbReference type="Google" id="ProtNLM"/>
    </source>
</evidence>
<dbReference type="Pfam" id="PF26153">
    <property type="entry name" value="LEA-2L_5"/>
    <property type="match status" value="1"/>
</dbReference>
<evidence type="ECO:0000313" key="6">
    <source>
        <dbReference type="EMBL" id="KAJ4357813.1"/>
    </source>
</evidence>
<dbReference type="EMBL" id="JAPEUX010000002">
    <property type="protein sequence ID" value="KAJ4357813.1"/>
    <property type="molecule type" value="Genomic_DNA"/>
</dbReference>
<feature type="region of interest" description="Disordered" evidence="1">
    <location>
        <begin position="1"/>
        <end position="67"/>
    </location>
</feature>
<dbReference type="OrthoDB" id="5596576at2759"/>
<feature type="compositionally biased region" description="Acidic residues" evidence="1">
    <location>
        <begin position="55"/>
        <end position="64"/>
    </location>
</feature>
<gene>
    <name evidence="6" type="ORF">N0V89_002389</name>
</gene>
<accession>A0A9W8XU19</accession>
<dbReference type="InterPro" id="IPR046368">
    <property type="entry name" value="Tag1"/>
</dbReference>
<feature type="compositionally biased region" description="Polar residues" evidence="1">
    <location>
        <begin position="13"/>
        <end position="31"/>
    </location>
</feature>
<proteinExistence type="predicted"/>
<dbReference type="AlphaFoldDB" id="A0A9W8XU19"/>
<dbReference type="InterPro" id="IPR059066">
    <property type="entry name" value="Ig_Tag1-like_5th"/>
</dbReference>
<dbReference type="Gene3D" id="2.60.40.1820">
    <property type="match status" value="1"/>
</dbReference>
<keyword evidence="7" id="KW-1185">Reference proteome</keyword>
<dbReference type="GeneID" id="80905919"/>
<evidence type="ECO:0000256" key="1">
    <source>
        <dbReference type="SAM" id="MobiDB-lite"/>
    </source>
</evidence>
<dbReference type="Pfam" id="PF26150">
    <property type="entry name" value="LEA-2_4"/>
    <property type="match status" value="1"/>
</dbReference>
<evidence type="ECO:0000259" key="5">
    <source>
        <dbReference type="Pfam" id="PF26153"/>
    </source>
</evidence>